<dbReference type="Proteomes" id="UP001500840">
    <property type="component" value="Unassembled WGS sequence"/>
</dbReference>
<comment type="function">
    <text evidence="9">Catalyzes the ATP-dependent phosphorylation of 3-oxo-tetronate to 3-oxo-tetronate 4-phosphate.</text>
</comment>
<dbReference type="SUPFAM" id="SSF142764">
    <property type="entry name" value="YgbK-like"/>
    <property type="match status" value="1"/>
</dbReference>
<evidence type="ECO:0000256" key="9">
    <source>
        <dbReference type="ARBA" id="ARBA00037335"/>
    </source>
</evidence>
<feature type="domain" description="Four-carbon acid sugar kinase nucleotide binding" evidence="14">
    <location>
        <begin position="268"/>
        <end position="426"/>
    </location>
</feature>
<keyword evidence="16" id="KW-1185">Reference proteome</keyword>
<dbReference type="Pfam" id="PF17042">
    <property type="entry name" value="NBD_C"/>
    <property type="match status" value="1"/>
</dbReference>
<dbReference type="InterPro" id="IPR050007">
    <property type="entry name" value="OtnK"/>
</dbReference>
<sequence length="434" mass="46515">MMTNKINTTAASAVLGCVADDVTGATDLAINLAQGGMRVIQWLEIPTLDDLQVHAVDAVVVALKTRSIAPSDAISQSMAAIEVLRDHGCQRFYFKYCSTFDSTEQGNIGPVAEAMMDALDVKQTIFCPAFPRAGRTVYQGHLFVGDALLNESGMQNHPLNPMQDANLVRFLTHQVTRPVGRLSYRDLADVGRATESLQTQQLDGIAHVVVDCVDDSQLQTIAAAVSDMPLVTGGSGLARYLGEAYRKSGLVDEHRAASKLPSIPGRSLILSGSCSQATNRQVAKAKSFCSTWQLDVLEIARDPSGYQRRLAAWAEACDPRRPLLIYSTDDPEGVRSVQQALGQTEAAQVIESFLGKVAMDLTTDVGVRRLVVAGGETSGAVVRDLGIRALKIGPEICAGVPWTQSIGTQPLAIALKSGNFGDDNFFHTALEMLA</sequence>
<dbReference type="GO" id="GO:0016301">
    <property type="term" value="F:kinase activity"/>
    <property type="evidence" value="ECO:0007669"/>
    <property type="project" value="UniProtKB-KW"/>
</dbReference>
<feature type="domain" description="Four-carbon acid sugar kinase N-terminal" evidence="13">
    <location>
        <begin position="15"/>
        <end position="241"/>
    </location>
</feature>
<comment type="catalytic activity">
    <reaction evidence="7">
        <text>3-dehydro-L-erythronate + ATP = 3-dehydro-4-O-phospho-L-erythronate + ADP + H(+)</text>
        <dbReference type="Rhea" id="RHEA:52552"/>
        <dbReference type="ChEBI" id="CHEBI:15378"/>
        <dbReference type="ChEBI" id="CHEBI:30616"/>
        <dbReference type="ChEBI" id="CHEBI:136592"/>
        <dbReference type="ChEBI" id="CHEBI:136670"/>
        <dbReference type="ChEBI" id="CHEBI:456216"/>
        <dbReference type="EC" id="2.7.1.217"/>
    </reaction>
</comment>
<dbReference type="Pfam" id="PF07005">
    <property type="entry name" value="SBD_N"/>
    <property type="match status" value="1"/>
</dbReference>
<keyword evidence="4 15" id="KW-0418">Kinase</keyword>
<dbReference type="InterPro" id="IPR010737">
    <property type="entry name" value="4-carb_acid_sugar_kinase_N"/>
</dbReference>
<organism evidence="15 16">
    <name type="scientific">Novipirellula rosea</name>
    <dbReference type="NCBI Taxonomy" id="1031540"/>
    <lineage>
        <taxon>Bacteria</taxon>
        <taxon>Pseudomonadati</taxon>
        <taxon>Planctomycetota</taxon>
        <taxon>Planctomycetia</taxon>
        <taxon>Pirellulales</taxon>
        <taxon>Pirellulaceae</taxon>
        <taxon>Novipirellula</taxon>
    </lineage>
</organism>
<evidence type="ECO:0000313" key="15">
    <source>
        <dbReference type="EMBL" id="GAA4460740.1"/>
    </source>
</evidence>
<dbReference type="InterPro" id="IPR042213">
    <property type="entry name" value="NBD_C_sf"/>
</dbReference>
<dbReference type="EMBL" id="BAABGA010000050">
    <property type="protein sequence ID" value="GAA4460740.1"/>
    <property type="molecule type" value="Genomic_DNA"/>
</dbReference>
<evidence type="ECO:0000256" key="8">
    <source>
        <dbReference type="ARBA" id="ARBA00036346"/>
    </source>
</evidence>
<evidence type="ECO:0000256" key="4">
    <source>
        <dbReference type="ARBA" id="ARBA00022777"/>
    </source>
</evidence>
<dbReference type="PROSITE" id="PS51257">
    <property type="entry name" value="PROKAR_LIPOPROTEIN"/>
    <property type="match status" value="1"/>
</dbReference>
<accession>A0ABP8N7F0</accession>
<dbReference type="InterPro" id="IPR037051">
    <property type="entry name" value="4-carb_acid_sugar_kinase_N_sf"/>
</dbReference>
<keyword evidence="5" id="KW-0067">ATP-binding</keyword>
<evidence type="ECO:0000259" key="14">
    <source>
        <dbReference type="Pfam" id="PF17042"/>
    </source>
</evidence>
<evidence type="ECO:0000256" key="7">
    <source>
        <dbReference type="ARBA" id="ARBA00035898"/>
    </source>
</evidence>
<evidence type="ECO:0000256" key="5">
    <source>
        <dbReference type="ARBA" id="ARBA00022840"/>
    </source>
</evidence>
<dbReference type="InterPro" id="IPR031475">
    <property type="entry name" value="NBD_C"/>
</dbReference>
<dbReference type="Gene3D" id="3.40.980.20">
    <property type="entry name" value="Four-carbon acid sugar kinase, nucleotide binding domain"/>
    <property type="match status" value="1"/>
</dbReference>
<dbReference type="NCBIfam" id="NF043035">
    <property type="entry name" value="OxoTetrKin"/>
    <property type="match status" value="1"/>
</dbReference>
<dbReference type="EC" id="2.7.1.217" evidence="10"/>
<evidence type="ECO:0000259" key="13">
    <source>
        <dbReference type="Pfam" id="PF07005"/>
    </source>
</evidence>
<evidence type="ECO:0000256" key="2">
    <source>
        <dbReference type="ARBA" id="ARBA00022679"/>
    </source>
</evidence>
<evidence type="ECO:0000256" key="3">
    <source>
        <dbReference type="ARBA" id="ARBA00022741"/>
    </source>
</evidence>
<comment type="similarity">
    <text evidence="1">Belongs to the four-carbon acid sugar kinase family.</text>
</comment>
<evidence type="ECO:0000256" key="6">
    <source>
        <dbReference type="ARBA" id="ARBA00023277"/>
    </source>
</evidence>
<dbReference type="Gene3D" id="3.40.50.10840">
    <property type="entry name" value="Putative sugar-binding, N-terminal domain"/>
    <property type="match status" value="1"/>
</dbReference>
<evidence type="ECO:0000313" key="16">
    <source>
        <dbReference type="Proteomes" id="UP001500840"/>
    </source>
</evidence>
<protein>
    <recommendedName>
        <fullName evidence="11">3-oxo-tetronate kinase</fullName>
        <ecNumber evidence="10">2.7.1.217</ecNumber>
    </recommendedName>
    <alternativeName>
        <fullName evidence="12">3-dehydrotetronate 4-kinase</fullName>
    </alternativeName>
</protein>
<keyword evidence="2" id="KW-0808">Transferase</keyword>
<evidence type="ECO:0000256" key="10">
    <source>
        <dbReference type="ARBA" id="ARBA00039095"/>
    </source>
</evidence>
<name>A0ABP8N7F0_9BACT</name>
<evidence type="ECO:0000256" key="11">
    <source>
        <dbReference type="ARBA" id="ARBA00039461"/>
    </source>
</evidence>
<comment type="catalytic activity">
    <reaction evidence="8">
        <text>3-dehydro-D-erythronate + ATP = 3-dehydro-4-O-phospho-D-erythronate + ADP + H(+)</text>
        <dbReference type="Rhea" id="RHEA:52556"/>
        <dbReference type="ChEBI" id="CHEBI:15378"/>
        <dbReference type="ChEBI" id="CHEBI:30616"/>
        <dbReference type="ChEBI" id="CHEBI:57958"/>
        <dbReference type="ChEBI" id="CHEBI:136593"/>
        <dbReference type="ChEBI" id="CHEBI:456216"/>
        <dbReference type="EC" id="2.7.1.217"/>
    </reaction>
</comment>
<keyword evidence="6" id="KW-0119">Carbohydrate metabolism</keyword>
<proteinExistence type="inferred from homology"/>
<evidence type="ECO:0000256" key="12">
    <source>
        <dbReference type="ARBA" id="ARBA00041377"/>
    </source>
</evidence>
<evidence type="ECO:0000256" key="1">
    <source>
        <dbReference type="ARBA" id="ARBA00005715"/>
    </source>
</evidence>
<comment type="caution">
    <text evidence="15">The sequence shown here is derived from an EMBL/GenBank/DDBJ whole genome shotgun (WGS) entry which is preliminary data.</text>
</comment>
<reference evidence="16" key="1">
    <citation type="journal article" date="2019" name="Int. J. Syst. Evol. Microbiol.">
        <title>The Global Catalogue of Microorganisms (GCM) 10K type strain sequencing project: providing services to taxonomists for standard genome sequencing and annotation.</title>
        <authorList>
            <consortium name="The Broad Institute Genomics Platform"/>
            <consortium name="The Broad Institute Genome Sequencing Center for Infectious Disease"/>
            <person name="Wu L."/>
            <person name="Ma J."/>
        </authorList>
    </citation>
    <scope>NUCLEOTIDE SEQUENCE [LARGE SCALE GENOMIC DNA]</scope>
    <source>
        <strain evidence="16">JCM 17759</strain>
    </source>
</reference>
<gene>
    <name evidence="15" type="ORF">GCM10023156_42100</name>
</gene>
<keyword evidence="3" id="KW-0547">Nucleotide-binding</keyword>